<gene>
    <name evidence="1" type="ORF">CCHR01_17599</name>
</gene>
<sequence>MCGLLISIITVVHRGLPVRLPPLPSPYPTPGLPIVRSASLPAFHWPSVARFIFLSFRLKSFRPLFRPPLPIFGVSTVAARLPGNQEKGKKGVCSAPAPAHHPSFSLTSIAYPSICRPVC</sequence>
<dbReference type="EMBL" id="JAQOWY010000630">
    <property type="protein sequence ID" value="KAK1839774.1"/>
    <property type="molecule type" value="Genomic_DNA"/>
</dbReference>
<protein>
    <submittedName>
        <fullName evidence="1">Uncharacterized protein</fullName>
    </submittedName>
</protein>
<dbReference type="AlphaFoldDB" id="A0AAD9E6Q9"/>
<name>A0AAD9E6Q9_9PEZI</name>
<accession>A0AAD9E6Q9</accession>
<keyword evidence="2" id="KW-1185">Reference proteome</keyword>
<evidence type="ECO:0000313" key="1">
    <source>
        <dbReference type="EMBL" id="KAK1839774.1"/>
    </source>
</evidence>
<reference evidence="1" key="1">
    <citation type="submission" date="2023-01" db="EMBL/GenBank/DDBJ databases">
        <title>Colletotrichum chrysophilum M932 genome sequence.</title>
        <authorList>
            <person name="Baroncelli R."/>
        </authorList>
    </citation>
    <scope>NUCLEOTIDE SEQUENCE</scope>
    <source>
        <strain evidence="1">M932</strain>
    </source>
</reference>
<comment type="caution">
    <text evidence="1">The sequence shown here is derived from an EMBL/GenBank/DDBJ whole genome shotgun (WGS) entry which is preliminary data.</text>
</comment>
<proteinExistence type="predicted"/>
<dbReference type="Proteomes" id="UP001243330">
    <property type="component" value="Unassembled WGS sequence"/>
</dbReference>
<organism evidence="1 2">
    <name type="scientific">Colletotrichum chrysophilum</name>
    <dbReference type="NCBI Taxonomy" id="1836956"/>
    <lineage>
        <taxon>Eukaryota</taxon>
        <taxon>Fungi</taxon>
        <taxon>Dikarya</taxon>
        <taxon>Ascomycota</taxon>
        <taxon>Pezizomycotina</taxon>
        <taxon>Sordariomycetes</taxon>
        <taxon>Hypocreomycetidae</taxon>
        <taxon>Glomerellales</taxon>
        <taxon>Glomerellaceae</taxon>
        <taxon>Colletotrichum</taxon>
        <taxon>Colletotrichum gloeosporioides species complex</taxon>
    </lineage>
</organism>
<evidence type="ECO:0000313" key="2">
    <source>
        <dbReference type="Proteomes" id="UP001243330"/>
    </source>
</evidence>